<comment type="caution">
    <text evidence="1">The sequence shown here is derived from an EMBL/GenBank/DDBJ whole genome shotgun (WGS) entry which is preliminary data.</text>
</comment>
<proteinExistence type="predicted"/>
<keyword evidence="2" id="KW-1185">Reference proteome</keyword>
<evidence type="ECO:0000313" key="1">
    <source>
        <dbReference type="EMBL" id="ETD25707.1"/>
    </source>
</evidence>
<protein>
    <submittedName>
        <fullName evidence="1">Uncharacterized protein</fullName>
    </submittedName>
</protein>
<dbReference type="STRING" id="1357399.HMPREF2087_01538"/>
<dbReference type="AlphaFoldDB" id="V8CF25"/>
<organism evidence="1 2">
    <name type="scientific">Helicobacter canis NCTC 12740</name>
    <dbReference type="NCBI Taxonomy" id="1357399"/>
    <lineage>
        <taxon>Bacteria</taxon>
        <taxon>Pseudomonadati</taxon>
        <taxon>Campylobacterota</taxon>
        <taxon>Epsilonproteobacteria</taxon>
        <taxon>Campylobacterales</taxon>
        <taxon>Helicobacteraceae</taxon>
        <taxon>Helicobacter</taxon>
    </lineage>
</organism>
<dbReference type="EMBL" id="AZJJ01000007">
    <property type="protein sequence ID" value="ETD25707.1"/>
    <property type="molecule type" value="Genomic_DNA"/>
</dbReference>
<evidence type="ECO:0000313" key="2">
    <source>
        <dbReference type="Proteomes" id="UP000018688"/>
    </source>
</evidence>
<accession>V8CF25</accession>
<dbReference type="HOGENOM" id="CLU_3356565_0_0_7"/>
<gene>
    <name evidence="1" type="ORF">HMPREF2087_01538</name>
</gene>
<reference evidence="1 2" key="1">
    <citation type="submission" date="2013-10" db="EMBL/GenBank/DDBJ databases">
        <title>The Genome Sequence of Helicobacter canis NCTC 12740.</title>
        <authorList>
            <consortium name="The Broad Institute Genomics Platform"/>
            <person name="Earl A."/>
            <person name="Fox J.G."/>
            <person name="Shen Z."/>
            <person name="Young S.K."/>
            <person name="Zeng Q."/>
            <person name="Gargeya S."/>
            <person name="Fitzgerald M."/>
            <person name="Abouelleil A."/>
            <person name="Alvarado L."/>
            <person name="Chapman S.B."/>
            <person name="Gainer-Dewar J."/>
            <person name="Goldberg J."/>
            <person name="Griggs A."/>
            <person name="Gujja S."/>
            <person name="Hansen M."/>
            <person name="Howarth C."/>
            <person name="Imamovic A."/>
            <person name="Ireland A."/>
            <person name="Larimer J."/>
            <person name="McCowan C."/>
            <person name="Murphy C."/>
            <person name="Pearson M."/>
            <person name="Poon T.W."/>
            <person name="Priest M."/>
            <person name="Roberts A."/>
            <person name="Saif S."/>
            <person name="Shea T."/>
            <person name="Sykes S."/>
            <person name="Wortman J."/>
            <person name="Nusbaum C."/>
            <person name="Birren B."/>
        </authorList>
    </citation>
    <scope>NUCLEOTIDE SEQUENCE [LARGE SCALE GENOMIC DNA]</scope>
    <source>
        <strain evidence="1 2">NCTC 12740</strain>
    </source>
</reference>
<sequence>MDMLQYALFFLNVSLKGHLNATNNQSFNALCDKKVI</sequence>
<dbReference type="Proteomes" id="UP000018688">
    <property type="component" value="Unassembled WGS sequence"/>
</dbReference>
<name>V8CF25_9HELI</name>